<feature type="region of interest" description="Disordered" evidence="1">
    <location>
        <begin position="653"/>
        <end position="676"/>
    </location>
</feature>
<protein>
    <submittedName>
        <fullName evidence="3">DUF2264 domain-containing protein</fullName>
    </submittedName>
</protein>
<feature type="compositionally biased region" description="Polar residues" evidence="1">
    <location>
        <begin position="658"/>
        <end position="676"/>
    </location>
</feature>
<feature type="domain" description="DUF2264" evidence="2">
    <location>
        <begin position="17"/>
        <end position="364"/>
    </location>
</feature>
<comment type="caution">
    <text evidence="3">The sequence shown here is derived from an EMBL/GenBank/DDBJ whole genome shotgun (WGS) entry which is preliminary data.</text>
</comment>
<evidence type="ECO:0000256" key="1">
    <source>
        <dbReference type="SAM" id="MobiDB-lite"/>
    </source>
</evidence>
<evidence type="ECO:0000259" key="2">
    <source>
        <dbReference type="Pfam" id="PF10022"/>
    </source>
</evidence>
<evidence type="ECO:0000313" key="3">
    <source>
        <dbReference type="EMBL" id="MDN4479872.1"/>
    </source>
</evidence>
<sequence length="676" mass="71962">MRRSTEDATPGVVPLRTRDDLEALALRMLAATERHADDAASHVRLPGPTGGYGAAVDGLEGFARTFLIAGFVLAGREGDDPAGLLERFGRGLSAGTDPAGSHRWPRLEEHAQAKVEAASIALILDMTRPWLWEGLDSTVQRRVIDYLAAAVGDDTYPRINWVWFRLVVQTFLRSVGGPHSEAEMREDLATHDTFVRPGGWLSDGAERAFDHYSGWALHLYPALWSRMEGARDLAAGRAAQDRLLLDRFLTDALSLVGADGSPLIQGRSLIYRFAAAAPMWAGVLSEVPSHDAGTLRAAAMRIVQHFVDRGAPDEDGLLTLGWHGPWPALAQRYSGPGSPYWAAKGLLGLALPAHHEVWGAPAAQLPIDSGDVIRLAQAPGWIISGTSDDGIVRVVNHGTDHAVEGALTGDSPLYARLTYSTRTSPLLDEASWRSPLDGSVTLVDADEESTHRAGLTPLALEMDTDGIAAVGASRAQVHWITPDLIQQRHGSGLTGDAVVAASVTTLSLVRGAWEVRCVRMDHVTEAGRERAVTMRIGGWAVAAGVEHVNGGKASVAGDHGVSTVECAHPHAHAHVHHRRDATPLGDATDIPVIDIDVAHIVPGEWIAVTVGLVGGLAGVGQAPRVRLDGDVLAVVWADGQQSTLTLDHHISEEGAALSSETRVASDPTTTPTKEAQ</sequence>
<dbReference type="InterPro" id="IPR016624">
    <property type="entry name" value="UCP014753"/>
</dbReference>
<keyword evidence="4" id="KW-1185">Reference proteome</keyword>
<accession>A0ABT8GEK9</accession>
<dbReference type="RefSeq" id="WP_301141104.1">
    <property type="nucleotide sequence ID" value="NZ_JAUHQA010000001.1"/>
</dbReference>
<dbReference type="InterPro" id="IPR049349">
    <property type="entry name" value="DUF2264_N"/>
</dbReference>
<evidence type="ECO:0000313" key="4">
    <source>
        <dbReference type="Proteomes" id="UP001172708"/>
    </source>
</evidence>
<organism evidence="3 4">
    <name type="scientific">Demequina muriae</name>
    <dbReference type="NCBI Taxonomy" id="3051664"/>
    <lineage>
        <taxon>Bacteria</taxon>
        <taxon>Bacillati</taxon>
        <taxon>Actinomycetota</taxon>
        <taxon>Actinomycetes</taxon>
        <taxon>Micrococcales</taxon>
        <taxon>Demequinaceae</taxon>
        <taxon>Demequina</taxon>
    </lineage>
</organism>
<proteinExistence type="predicted"/>
<dbReference type="Proteomes" id="UP001172708">
    <property type="component" value="Unassembled WGS sequence"/>
</dbReference>
<dbReference type="PANTHER" id="PTHR35339">
    <property type="entry name" value="LINALOOL DEHYDRATASE_ISOMERASE DOMAIN-CONTAINING PROTEIN"/>
    <property type="match status" value="1"/>
</dbReference>
<name>A0ABT8GEK9_9MICO</name>
<dbReference type="EMBL" id="JAUHQA010000001">
    <property type="protein sequence ID" value="MDN4479872.1"/>
    <property type="molecule type" value="Genomic_DNA"/>
</dbReference>
<dbReference type="Pfam" id="PF10022">
    <property type="entry name" value="DUF2264"/>
    <property type="match status" value="1"/>
</dbReference>
<dbReference type="PANTHER" id="PTHR35339:SF4">
    <property type="entry name" value="LINALOOL DEHYDRATASE_ISOMERASE DOMAIN-CONTAINING PROTEIN"/>
    <property type="match status" value="1"/>
</dbReference>
<gene>
    <name evidence="3" type="ORF">QQX02_02910</name>
</gene>
<reference evidence="3" key="1">
    <citation type="submission" date="2023-06" db="EMBL/GenBank/DDBJ databases">
        <title>Egi l300058.</title>
        <authorList>
            <person name="Gao L."/>
            <person name="Fang B.-Z."/>
            <person name="Li W.-J."/>
        </authorList>
    </citation>
    <scope>NUCLEOTIDE SEQUENCE</scope>
    <source>
        <strain evidence="3">EGI L300058</strain>
    </source>
</reference>